<evidence type="ECO:0000259" key="7">
    <source>
        <dbReference type="Pfam" id="PF00892"/>
    </source>
</evidence>
<dbReference type="InterPro" id="IPR030184">
    <property type="entry name" value="WAT1-related"/>
</dbReference>
<evidence type="ECO:0000256" key="5">
    <source>
        <dbReference type="ARBA" id="ARBA00023136"/>
    </source>
</evidence>
<dbReference type="GO" id="GO:0003723">
    <property type="term" value="F:RNA binding"/>
    <property type="evidence" value="ECO:0007669"/>
    <property type="project" value="InterPro"/>
</dbReference>
<evidence type="ECO:0000256" key="6">
    <source>
        <dbReference type="RuleBase" id="RU363077"/>
    </source>
</evidence>
<dbReference type="OrthoDB" id="1728340at2759"/>
<accession>A0A2U1LFL9</accession>
<comment type="caution">
    <text evidence="8">The sequence shown here is derived from an EMBL/GenBank/DDBJ whole genome shotgun (WGS) entry which is preliminary data.</text>
</comment>
<dbReference type="InterPro" id="IPR037185">
    <property type="entry name" value="EmrE-like"/>
</dbReference>
<evidence type="ECO:0000256" key="3">
    <source>
        <dbReference type="ARBA" id="ARBA00022692"/>
    </source>
</evidence>
<keyword evidence="5 6" id="KW-0472">Membrane</keyword>
<reference evidence="8 9" key="1">
    <citation type="journal article" date="2018" name="Mol. Plant">
        <title>The genome of Artemisia annua provides insight into the evolution of Asteraceae family and artemisinin biosynthesis.</title>
        <authorList>
            <person name="Shen Q."/>
            <person name="Zhang L."/>
            <person name="Liao Z."/>
            <person name="Wang S."/>
            <person name="Yan T."/>
            <person name="Shi P."/>
            <person name="Liu M."/>
            <person name="Fu X."/>
            <person name="Pan Q."/>
            <person name="Wang Y."/>
            <person name="Lv Z."/>
            <person name="Lu X."/>
            <person name="Zhang F."/>
            <person name="Jiang W."/>
            <person name="Ma Y."/>
            <person name="Chen M."/>
            <person name="Hao X."/>
            <person name="Li L."/>
            <person name="Tang Y."/>
            <person name="Lv G."/>
            <person name="Zhou Y."/>
            <person name="Sun X."/>
            <person name="Brodelius P.E."/>
            <person name="Rose J.K.C."/>
            <person name="Tang K."/>
        </authorList>
    </citation>
    <scope>NUCLEOTIDE SEQUENCE [LARGE SCALE GENOMIC DNA]</scope>
    <source>
        <strain evidence="9">cv. Huhao1</strain>
        <tissue evidence="8">Leaf</tissue>
    </source>
</reference>
<dbReference type="EMBL" id="PKPP01009642">
    <property type="protein sequence ID" value="PWA47807.1"/>
    <property type="molecule type" value="Genomic_DNA"/>
</dbReference>
<keyword evidence="4 6" id="KW-1133">Transmembrane helix</keyword>
<feature type="transmembrane region" description="Helical" evidence="6">
    <location>
        <begin position="242"/>
        <end position="258"/>
    </location>
</feature>
<evidence type="ECO:0000313" key="9">
    <source>
        <dbReference type="Proteomes" id="UP000245207"/>
    </source>
</evidence>
<feature type="transmembrane region" description="Helical" evidence="6">
    <location>
        <begin position="216"/>
        <end position="236"/>
    </location>
</feature>
<dbReference type="Proteomes" id="UP000245207">
    <property type="component" value="Unassembled WGS sequence"/>
</dbReference>
<dbReference type="GO" id="GO:0022857">
    <property type="term" value="F:transmembrane transporter activity"/>
    <property type="evidence" value="ECO:0007669"/>
    <property type="project" value="InterPro"/>
</dbReference>
<dbReference type="GO" id="GO:0016020">
    <property type="term" value="C:membrane"/>
    <property type="evidence" value="ECO:0007669"/>
    <property type="project" value="UniProtKB-SubCell"/>
</dbReference>
<dbReference type="STRING" id="35608.A0A2U1LFL9"/>
<dbReference type="AlphaFoldDB" id="A0A2U1LFL9"/>
<dbReference type="SUPFAM" id="SSF63570">
    <property type="entry name" value="PABC (PABP) domain"/>
    <property type="match status" value="1"/>
</dbReference>
<dbReference type="InterPro" id="IPR036053">
    <property type="entry name" value="PABP-dom"/>
</dbReference>
<feature type="domain" description="EamA" evidence="7">
    <location>
        <begin position="187"/>
        <end position="309"/>
    </location>
</feature>
<comment type="subcellular location">
    <subcellularLocation>
        <location evidence="1 6">Membrane</location>
        <topology evidence="1 6">Multi-pass membrane protein</topology>
    </subcellularLocation>
</comment>
<keyword evidence="9" id="KW-1185">Reference proteome</keyword>
<feature type="transmembrane region" description="Helical" evidence="6">
    <location>
        <begin position="185"/>
        <end position="204"/>
    </location>
</feature>
<name>A0A2U1LFL9_ARTAN</name>
<dbReference type="PANTHER" id="PTHR31218">
    <property type="entry name" value="WAT1-RELATED PROTEIN"/>
    <property type="match status" value="1"/>
</dbReference>
<evidence type="ECO:0000256" key="4">
    <source>
        <dbReference type="ARBA" id="ARBA00022989"/>
    </source>
</evidence>
<evidence type="ECO:0000313" key="8">
    <source>
        <dbReference type="EMBL" id="PWA47807.1"/>
    </source>
</evidence>
<sequence length="328" mass="35755">MDQTEVLHLLETPEALKAKVAEAVELEGLCDVSLVGWLARQMLGLSGMDVISKVALNKGMSNYVFVVYRHAVATIVMAPFAIVMDRPVIGQIFYFEGMKITTATFTVTMGNILPAITFVMAFILRLEVVNLRNIRSQAKVIGTITTIGGAMLMTLVKGPMLELFWTKGRNNSNNVNNGEDLSHSIKVAIMITIGMFGWSCFMVLQPITLRSYPAELSLTAWICLLGTAEGAIVALVMERGNTAGIICSGLAYYIQGLIMKDRGPVFVTAFSPLNMIFVAIMGSIILAEKTYLGRVLGALVILAGLYLVVWGKSRDHRLPTLSVAQQND</sequence>
<protein>
    <recommendedName>
        <fullName evidence="6">WAT1-related protein</fullName>
    </recommendedName>
</protein>
<evidence type="ECO:0000256" key="1">
    <source>
        <dbReference type="ARBA" id="ARBA00004141"/>
    </source>
</evidence>
<dbReference type="SUPFAM" id="SSF103481">
    <property type="entry name" value="Multidrug resistance efflux transporter EmrE"/>
    <property type="match status" value="1"/>
</dbReference>
<feature type="transmembrane region" description="Helical" evidence="6">
    <location>
        <begin position="291"/>
        <end position="309"/>
    </location>
</feature>
<keyword evidence="3 6" id="KW-0812">Transmembrane</keyword>
<organism evidence="8 9">
    <name type="scientific">Artemisia annua</name>
    <name type="common">Sweet wormwood</name>
    <dbReference type="NCBI Taxonomy" id="35608"/>
    <lineage>
        <taxon>Eukaryota</taxon>
        <taxon>Viridiplantae</taxon>
        <taxon>Streptophyta</taxon>
        <taxon>Embryophyta</taxon>
        <taxon>Tracheophyta</taxon>
        <taxon>Spermatophyta</taxon>
        <taxon>Magnoliopsida</taxon>
        <taxon>eudicotyledons</taxon>
        <taxon>Gunneridae</taxon>
        <taxon>Pentapetalae</taxon>
        <taxon>asterids</taxon>
        <taxon>campanulids</taxon>
        <taxon>Asterales</taxon>
        <taxon>Asteraceae</taxon>
        <taxon>Asteroideae</taxon>
        <taxon>Anthemideae</taxon>
        <taxon>Artemisiinae</taxon>
        <taxon>Artemisia</taxon>
    </lineage>
</organism>
<feature type="transmembrane region" description="Helical" evidence="6">
    <location>
        <begin position="140"/>
        <end position="165"/>
    </location>
</feature>
<dbReference type="Gene3D" id="1.10.1900.10">
    <property type="entry name" value="c-terminal domain of poly(a) binding protein"/>
    <property type="match status" value="1"/>
</dbReference>
<gene>
    <name evidence="8" type="ORF">CTI12_AA495580</name>
</gene>
<comment type="similarity">
    <text evidence="2 6">Belongs to the drug/metabolite transporter (DMT) superfamily. Plant drug/metabolite exporter (P-DME) (TC 2.A.7.4) family.</text>
</comment>
<dbReference type="InterPro" id="IPR000620">
    <property type="entry name" value="EamA_dom"/>
</dbReference>
<evidence type="ECO:0000256" key="2">
    <source>
        <dbReference type="ARBA" id="ARBA00007635"/>
    </source>
</evidence>
<feature type="transmembrane region" description="Helical" evidence="6">
    <location>
        <begin position="63"/>
        <end position="83"/>
    </location>
</feature>
<dbReference type="Pfam" id="PF00892">
    <property type="entry name" value="EamA"/>
    <property type="match status" value="1"/>
</dbReference>
<feature type="transmembrane region" description="Helical" evidence="6">
    <location>
        <begin position="265"/>
        <end position="285"/>
    </location>
</feature>
<feature type="transmembrane region" description="Helical" evidence="6">
    <location>
        <begin position="103"/>
        <end position="128"/>
    </location>
</feature>
<proteinExistence type="inferred from homology"/>